<accession>A0A8E2F4B6</accession>
<dbReference type="PANTHER" id="PTHR28022:SF1">
    <property type="entry name" value="GPI MANNOSYLTRANSFERASE 2 SUBUNIT PGA1"/>
    <property type="match status" value="1"/>
</dbReference>
<evidence type="ECO:0000313" key="4">
    <source>
        <dbReference type="Proteomes" id="UP000250140"/>
    </source>
</evidence>
<feature type="chain" id="PRO_5034375562" evidence="2">
    <location>
        <begin position="20"/>
        <end position="232"/>
    </location>
</feature>
<keyword evidence="1" id="KW-0812">Transmembrane</keyword>
<dbReference type="AlphaFoldDB" id="A0A8E2F4B6"/>
<dbReference type="GO" id="GO:0000030">
    <property type="term" value="F:mannosyltransferase activity"/>
    <property type="evidence" value="ECO:0007669"/>
    <property type="project" value="TreeGrafter"/>
</dbReference>
<dbReference type="Pfam" id="PF10333">
    <property type="entry name" value="Pga1"/>
    <property type="match status" value="1"/>
</dbReference>
<proteinExistence type="predicted"/>
<organism evidence="3 4">
    <name type="scientific">Glonium stellatum</name>
    <dbReference type="NCBI Taxonomy" id="574774"/>
    <lineage>
        <taxon>Eukaryota</taxon>
        <taxon>Fungi</taxon>
        <taxon>Dikarya</taxon>
        <taxon>Ascomycota</taxon>
        <taxon>Pezizomycotina</taxon>
        <taxon>Dothideomycetes</taxon>
        <taxon>Pleosporomycetidae</taxon>
        <taxon>Gloniales</taxon>
        <taxon>Gloniaceae</taxon>
        <taxon>Glonium</taxon>
    </lineage>
</organism>
<gene>
    <name evidence="3" type="ORF">AOQ84DRAFT_289498</name>
</gene>
<dbReference type="GO" id="GO:0005789">
    <property type="term" value="C:endoplasmic reticulum membrane"/>
    <property type="evidence" value="ECO:0007669"/>
    <property type="project" value="TreeGrafter"/>
</dbReference>
<dbReference type="GO" id="GO:0006506">
    <property type="term" value="P:GPI anchor biosynthetic process"/>
    <property type="evidence" value="ECO:0007669"/>
    <property type="project" value="TreeGrafter"/>
</dbReference>
<dbReference type="OrthoDB" id="3360032at2759"/>
<reference evidence="3 4" key="1">
    <citation type="journal article" date="2016" name="Nat. Commun.">
        <title>Ectomycorrhizal ecology is imprinted in the genome of the dominant symbiotic fungus Cenococcum geophilum.</title>
        <authorList>
            <consortium name="DOE Joint Genome Institute"/>
            <person name="Peter M."/>
            <person name="Kohler A."/>
            <person name="Ohm R.A."/>
            <person name="Kuo A."/>
            <person name="Krutzmann J."/>
            <person name="Morin E."/>
            <person name="Arend M."/>
            <person name="Barry K.W."/>
            <person name="Binder M."/>
            <person name="Choi C."/>
            <person name="Clum A."/>
            <person name="Copeland A."/>
            <person name="Grisel N."/>
            <person name="Haridas S."/>
            <person name="Kipfer T."/>
            <person name="LaButti K."/>
            <person name="Lindquist E."/>
            <person name="Lipzen A."/>
            <person name="Maire R."/>
            <person name="Meier B."/>
            <person name="Mihaltcheva S."/>
            <person name="Molinier V."/>
            <person name="Murat C."/>
            <person name="Poggeler S."/>
            <person name="Quandt C.A."/>
            <person name="Sperisen C."/>
            <person name="Tritt A."/>
            <person name="Tisserant E."/>
            <person name="Crous P.W."/>
            <person name="Henrissat B."/>
            <person name="Nehls U."/>
            <person name="Egli S."/>
            <person name="Spatafora J.W."/>
            <person name="Grigoriev I.V."/>
            <person name="Martin F.M."/>
        </authorList>
    </citation>
    <scope>NUCLEOTIDE SEQUENCE [LARGE SCALE GENOMIC DNA]</scope>
    <source>
        <strain evidence="3 4">CBS 207.34</strain>
    </source>
</reference>
<keyword evidence="4" id="KW-1185">Reference proteome</keyword>
<evidence type="ECO:0000256" key="1">
    <source>
        <dbReference type="SAM" id="Phobius"/>
    </source>
</evidence>
<keyword evidence="2" id="KW-0732">Signal</keyword>
<feature type="transmembrane region" description="Helical" evidence="1">
    <location>
        <begin position="199"/>
        <end position="220"/>
    </location>
</feature>
<protein>
    <submittedName>
        <fullName evidence="3">Uncharacterized protein</fullName>
    </submittedName>
</protein>
<sequence>MSLILYLVFLVALAITVNANTEKLIFLGPSAITIPNVHPGLDDLRLDTLSPTGQHTLETQLTVKFPTEAEPRGLQSWYLIEGLQEGRRYELRICWAATQPTKFWLDVHQITEVFETPLLISSLATYSERRQELGLEDPEYTKAGSSTLSKSVLFLQLHSAADFFSSNRTLMEFPPAVDVDIILDPYLFNILPRSLGPTAIYIAILAVGSWFLSGVIHTWLSSIEATPKPHTD</sequence>
<dbReference type="Proteomes" id="UP000250140">
    <property type="component" value="Unassembled WGS sequence"/>
</dbReference>
<keyword evidence="1" id="KW-0472">Membrane</keyword>
<dbReference type="PANTHER" id="PTHR28022">
    <property type="entry name" value="GPI MANNOSYLTRANSFERASE 2 SUBUNIT PGA1"/>
    <property type="match status" value="1"/>
</dbReference>
<evidence type="ECO:0000256" key="2">
    <source>
        <dbReference type="SAM" id="SignalP"/>
    </source>
</evidence>
<keyword evidence="1" id="KW-1133">Transmembrane helix</keyword>
<dbReference type="GO" id="GO:0031501">
    <property type="term" value="C:mannosyltransferase complex"/>
    <property type="evidence" value="ECO:0007669"/>
    <property type="project" value="TreeGrafter"/>
</dbReference>
<name>A0A8E2F4B6_9PEZI</name>
<dbReference type="EMBL" id="KV749264">
    <property type="protein sequence ID" value="OCL10321.1"/>
    <property type="molecule type" value="Genomic_DNA"/>
</dbReference>
<feature type="signal peptide" evidence="2">
    <location>
        <begin position="1"/>
        <end position="19"/>
    </location>
</feature>
<dbReference type="InterPro" id="IPR019433">
    <property type="entry name" value="GPI_ManTrfase_II_coact_Pga1"/>
</dbReference>
<evidence type="ECO:0000313" key="3">
    <source>
        <dbReference type="EMBL" id="OCL10321.1"/>
    </source>
</evidence>